<dbReference type="GO" id="GO:0005886">
    <property type="term" value="C:plasma membrane"/>
    <property type="evidence" value="ECO:0007669"/>
    <property type="project" value="UniProtKB-SubCell"/>
</dbReference>
<feature type="transmembrane region" description="Helical" evidence="6">
    <location>
        <begin position="350"/>
        <end position="377"/>
    </location>
</feature>
<reference evidence="9 10" key="1">
    <citation type="submission" date="2016-11" db="EMBL/GenBank/DDBJ databases">
        <title>Study of marine rhodopsin-containing bacteria.</title>
        <authorList>
            <person name="Yoshizawa S."/>
            <person name="Kumagai Y."/>
            <person name="Kogure K."/>
        </authorList>
    </citation>
    <scope>NUCLEOTIDE SEQUENCE [LARGE SCALE GENOMIC DNA]</scope>
    <source>
        <strain evidence="9 10">SAORIC-28</strain>
    </source>
</reference>
<evidence type="ECO:0000259" key="8">
    <source>
        <dbReference type="Pfam" id="PF12704"/>
    </source>
</evidence>
<organism evidence="9 10">
    <name type="scientific">Rubrivirga marina</name>
    <dbReference type="NCBI Taxonomy" id="1196024"/>
    <lineage>
        <taxon>Bacteria</taxon>
        <taxon>Pseudomonadati</taxon>
        <taxon>Rhodothermota</taxon>
        <taxon>Rhodothermia</taxon>
        <taxon>Rhodothermales</taxon>
        <taxon>Rubricoccaceae</taxon>
        <taxon>Rubrivirga</taxon>
    </lineage>
</organism>
<comment type="subcellular location">
    <subcellularLocation>
        <location evidence="1">Cell membrane</location>
        <topology evidence="1">Multi-pass membrane protein</topology>
    </subcellularLocation>
</comment>
<dbReference type="PANTHER" id="PTHR30287">
    <property type="entry name" value="MEMBRANE COMPONENT OF PREDICTED ABC SUPERFAMILY METABOLITE UPTAKE TRANSPORTER"/>
    <property type="match status" value="1"/>
</dbReference>
<feature type="transmembrane region" description="Helical" evidence="6">
    <location>
        <begin position="260"/>
        <end position="284"/>
    </location>
</feature>
<keyword evidence="2" id="KW-1003">Cell membrane</keyword>
<feature type="transmembrane region" description="Helical" evidence="6">
    <location>
        <begin position="422"/>
        <end position="445"/>
    </location>
</feature>
<name>A0A271J560_9BACT</name>
<dbReference type="PANTHER" id="PTHR30287:SF1">
    <property type="entry name" value="INNER MEMBRANE PROTEIN"/>
    <property type="match status" value="1"/>
</dbReference>
<dbReference type="Proteomes" id="UP000216339">
    <property type="component" value="Unassembled WGS sequence"/>
</dbReference>
<protein>
    <recommendedName>
        <fullName evidence="11">ABC transporter permease</fullName>
    </recommendedName>
</protein>
<feature type="transmembrane region" description="Helical" evidence="6">
    <location>
        <begin position="814"/>
        <end position="835"/>
    </location>
</feature>
<feature type="transmembrane region" description="Helical" evidence="6">
    <location>
        <begin position="398"/>
        <end position="416"/>
    </location>
</feature>
<feature type="domain" description="MacB-like periplasmic core" evidence="8">
    <location>
        <begin position="21"/>
        <end position="223"/>
    </location>
</feature>
<dbReference type="RefSeq" id="WP_095512088.1">
    <property type="nucleotide sequence ID" value="NZ_MQWD01000001.1"/>
</dbReference>
<dbReference type="AlphaFoldDB" id="A0A271J560"/>
<dbReference type="OrthoDB" id="9775544at2"/>
<gene>
    <name evidence="9" type="ORF">BSZ37_19255</name>
</gene>
<evidence type="ECO:0000313" key="10">
    <source>
        <dbReference type="Proteomes" id="UP000216339"/>
    </source>
</evidence>
<evidence type="ECO:0000256" key="4">
    <source>
        <dbReference type="ARBA" id="ARBA00022989"/>
    </source>
</evidence>
<feature type="transmembrane region" description="Helical" evidence="6">
    <location>
        <begin position="305"/>
        <end position="330"/>
    </location>
</feature>
<evidence type="ECO:0000256" key="5">
    <source>
        <dbReference type="ARBA" id="ARBA00023136"/>
    </source>
</evidence>
<evidence type="ECO:0000313" key="9">
    <source>
        <dbReference type="EMBL" id="PAP78407.1"/>
    </source>
</evidence>
<proteinExistence type="predicted"/>
<dbReference type="InterPro" id="IPR003838">
    <property type="entry name" value="ABC3_permease_C"/>
</dbReference>
<feature type="transmembrane region" description="Helical" evidence="6">
    <location>
        <begin position="20"/>
        <end position="41"/>
    </location>
</feature>
<evidence type="ECO:0000256" key="1">
    <source>
        <dbReference type="ARBA" id="ARBA00004651"/>
    </source>
</evidence>
<comment type="caution">
    <text evidence="9">The sequence shown here is derived from an EMBL/GenBank/DDBJ whole genome shotgun (WGS) entry which is preliminary data.</text>
</comment>
<evidence type="ECO:0000259" key="7">
    <source>
        <dbReference type="Pfam" id="PF02687"/>
    </source>
</evidence>
<keyword evidence="10" id="KW-1185">Reference proteome</keyword>
<dbReference type="Pfam" id="PF12704">
    <property type="entry name" value="MacB_PCD"/>
    <property type="match status" value="1"/>
</dbReference>
<evidence type="ECO:0000256" key="6">
    <source>
        <dbReference type="SAM" id="Phobius"/>
    </source>
</evidence>
<keyword evidence="4 6" id="KW-1133">Transmembrane helix</keyword>
<sequence length="852" mass="89657">MALSPVRFAWQDSRGMRRRLVLYVSAMALGVAALVAIRSFGINLERAVEEQSREVFGSDLEVRRGAAFSDTTEALIDSIRTETEAAVVREVSFPSMARFPQSAGGEGRTRLVQIRALDGPYPLYGRVETTPADAGRLIGRDTTGALVDGTLLLQMEAAVGDSVAVGDRSYPIVGQVDGVPGQTDIAGLVGPRVYLPLANVDSTLLGFGSRVRYSTAFRFEDEAAGLDAALPRLDAADVRYETAGEEQEEVSEASGYLTRFLSLVGFVALLLGGIGVASSVSVYVSEKAETVATLRCLGVSSRRVLAAYALQALALGFVGAALGALLGIGVQRLLPEVFASFLPVDVDNAIALRAILEGIGVGLGTALLFALLPLVGVRRVPPLRALREDARASGFDPLRWLLGALLVAAVGGFAYLQTQSWVGAAAFVGGTAAVFALLALAATLVRAVVRRVVRPGLPWAWRQGLSNLHAPGNQTLVLLLTMGLGVFLVLALGLVQRSILEQVALPSQEAGAPDVVLFDVQPTQVDSLRGIVESQGLPVVDEVPLVSMRIAALNGVAVDTLSERADSSFAGTDGGPERWALRREYRSTYRSETVDSETVVAGTFVGTAGADDAVVPVSLESELALDLAVGVGDRITWDVSGAEIETEITSLREVDWARVSPNFFAVFPAGPLDEAPQTSILLVRAGSPEASARLQSAAVEAFPNVSAVDVRLVLALIDRVLGRVAFVLRFMALFAVATGLVVLAGAVRVALAQRTREAVVLRTLGASRAQVRRILVAEYALLGVLAALTGGLLAVAGAWGLARFAFQIPFAPDVTWLLWALLVVPLQTVAVGLAGSRGALRQPPLAVLRAEG</sequence>
<evidence type="ECO:0000256" key="2">
    <source>
        <dbReference type="ARBA" id="ARBA00022475"/>
    </source>
</evidence>
<evidence type="ECO:0000256" key="3">
    <source>
        <dbReference type="ARBA" id="ARBA00022692"/>
    </source>
</evidence>
<dbReference type="InterPro" id="IPR038766">
    <property type="entry name" value="Membrane_comp_ABC_pdt"/>
</dbReference>
<dbReference type="EMBL" id="MQWD01000001">
    <property type="protein sequence ID" value="PAP78407.1"/>
    <property type="molecule type" value="Genomic_DNA"/>
</dbReference>
<dbReference type="InterPro" id="IPR025857">
    <property type="entry name" value="MacB_PCD"/>
</dbReference>
<feature type="transmembrane region" description="Helical" evidence="6">
    <location>
        <begin position="726"/>
        <end position="747"/>
    </location>
</feature>
<feature type="domain" description="ABC3 transporter permease C-terminal" evidence="7">
    <location>
        <begin position="263"/>
        <end position="382"/>
    </location>
</feature>
<keyword evidence="3 6" id="KW-0812">Transmembrane</keyword>
<feature type="domain" description="ABC3 transporter permease C-terminal" evidence="7">
    <location>
        <begin position="730"/>
        <end position="844"/>
    </location>
</feature>
<dbReference type="Pfam" id="PF02687">
    <property type="entry name" value="FtsX"/>
    <property type="match status" value="2"/>
</dbReference>
<feature type="transmembrane region" description="Helical" evidence="6">
    <location>
        <begin position="476"/>
        <end position="495"/>
    </location>
</feature>
<feature type="transmembrane region" description="Helical" evidence="6">
    <location>
        <begin position="779"/>
        <end position="802"/>
    </location>
</feature>
<evidence type="ECO:0008006" key="11">
    <source>
        <dbReference type="Google" id="ProtNLM"/>
    </source>
</evidence>
<accession>A0A271J560</accession>
<keyword evidence="5 6" id="KW-0472">Membrane</keyword>